<reference evidence="15" key="1">
    <citation type="submission" date="2021-02" db="EMBL/GenBank/DDBJ databases">
        <title>Activity-based single-cell genomes from oceanic crustal fluid captures similar information to metagenomic and metatranscriptomic surveys with orders of magnitude less sampling.</title>
        <authorList>
            <person name="D'Angelo T.S."/>
            <person name="Orcutt B.N."/>
        </authorList>
    </citation>
    <scope>NUCLEOTIDE SEQUENCE [LARGE SCALE GENOMIC DNA]</scope>
    <source>
        <strain evidence="15">AH-315-E05</strain>
    </source>
</reference>
<keyword evidence="11 14" id="KW-0739">Sodium transport</keyword>
<name>A0ABS3AYM2_9FIRM</name>
<keyword evidence="9 14" id="KW-0406">Ion transport</keyword>
<keyword evidence="14" id="KW-0029">Amino-acid transport</keyword>
<keyword evidence="8 14" id="KW-0915">Sodium</keyword>
<dbReference type="Proteomes" id="UP000765003">
    <property type="component" value="Unassembled WGS sequence"/>
</dbReference>
<feature type="transmembrane region" description="Helical" evidence="14">
    <location>
        <begin position="72"/>
        <end position="91"/>
    </location>
</feature>
<keyword evidence="5 14" id="KW-0812">Transmembrane</keyword>
<dbReference type="NCBIfam" id="TIGR00813">
    <property type="entry name" value="sss"/>
    <property type="match status" value="1"/>
</dbReference>
<dbReference type="CDD" id="cd11475">
    <property type="entry name" value="SLC5sbd_PutP"/>
    <property type="match status" value="1"/>
</dbReference>
<feature type="transmembrane region" description="Helical" evidence="14">
    <location>
        <begin position="224"/>
        <end position="242"/>
    </location>
</feature>
<feature type="transmembrane region" description="Helical" evidence="14">
    <location>
        <begin position="6"/>
        <end position="23"/>
    </location>
</feature>
<evidence type="ECO:0000313" key="15">
    <source>
        <dbReference type="EMBL" id="MBN4077368.1"/>
    </source>
</evidence>
<dbReference type="PANTHER" id="PTHR48086:SF3">
    <property type="entry name" value="SODIUM_PROLINE SYMPORTER"/>
    <property type="match status" value="1"/>
</dbReference>
<comment type="catalytic activity">
    <reaction evidence="12">
        <text>L-proline(in) + Na(+)(in) = L-proline(out) + Na(+)(out)</text>
        <dbReference type="Rhea" id="RHEA:28967"/>
        <dbReference type="ChEBI" id="CHEBI:29101"/>
        <dbReference type="ChEBI" id="CHEBI:60039"/>
    </reaction>
</comment>
<feature type="transmembrane region" description="Helical" evidence="14">
    <location>
        <begin position="185"/>
        <end position="204"/>
    </location>
</feature>
<gene>
    <name evidence="15" type="ORF">JYT19_00485</name>
</gene>
<feature type="transmembrane region" description="Helical" evidence="14">
    <location>
        <begin position="43"/>
        <end position="66"/>
    </location>
</feature>
<dbReference type="InterPro" id="IPR050277">
    <property type="entry name" value="Sodium:Solute_Symporter"/>
</dbReference>
<evidence type="ECO:0000256" key="12">
    <source>
        <dbReference type="ARBA" id="ARBA00033708"/>
    </source>
</evidence>
<evidence type="ECO:0000256" key="8">
    <source>
        <dbReference type="ARBA" id="ARBA00023053"/>
    </source>
</evidence>
<proteinExistence type="inferred from homology"/>
<evidence type="ECO:0000256" key="2">
    <source>
        <dbReference type="ARBA" id="ARBA00006434"/>
    </source>
</evidence>
<dbReference type="InterPro" id="IPR001734">
    <property type="entry name" value="Na/solute_symporter"/>
</dbReference>
<feature type="transmembrane region" description="Helical" evidence="14">
    <location>
        <begin position="357"/>
        <end position="376"/>
    </location>
</feature>
<evidence type="ECO:0000313" key="16">
    <source>
        <dbReference type="Proteomes" id="UP000765003"/>
    </source>
</evidence>
<evidence type="ECO:0000256" key="5">
    <source>
        <dbReference type="ARBA" id="ARBA00022692"/>
    </source>
</evidence>
<evidence type="ECO:0000256" key="7">
    <source>
        <dbReference type="ARBA" id="ARBA00022989"/>
    </source>
</evidence>
<feature type="transmembrane region" description="Helical" evidence="14">
    <location>
        <begin position="382"/>
        <end position="406"/>
    </location>
</feature>
<evidence type="ECO:0000256" key="6">
    <source>
        <dbReference type="ARBA" id="ARBA00022847"/>
    </source>
</evidence>
<evidence type="ECO:0000256" key="9">
    <source>
        <dbReference type="ARBA" id="ARBA00023065"/>
    </source>
</evidence>
<feature type="transmembrane region" description="Helical" evidence="14">
    <location>
        <begin position="307"/>
        <end position="337"/>
    </location>
</feature>
<feature type="transmembrane region" description="Helical" evidence="14">
    <location>
        <begin position="155"/>
        <end position="173"/>
    </location>
</feature>
<evidence type="ECO:0000256" key="11">
    <source>
        <dbReference type="ARBA" id="ARBA00023201"/>
    </source>
</evidence>
<feature type="transmembrane region" description="Helical" evidence="14">
    <location>
        <begin position="124"/>
        <end position="149"/>
    </location>
</feature>
<keyword evidence="16" id="KW-1185">Reference proteome</keyword>
<keyword evidence="7 14" id="KW-1133">Transmembrane helix</keyword>
<organism evidence="15 16">
    <name type="scientific">Sulfobacillus acidophilus</name>
    <dbReference type="NCBI Taxonomy" id="53633"/>
    <lineage>
        <taxon>Bacteria</taxon>
        <taxon>Bacillati</taxon>
        <taxon>Bacillota</taxon>
        <taxon>Clostridia</taxon>
        <taxon>Eubacteriales</taxon>
        <taxon>Clostridiales Family XVII. Incertae Sedis</taxon>
        <taxon>Sulfobacillus</taxon>
    </lineage>
</organism>
<dbReference type="Gene3D" id="1.20.1730.10">
    <property type="entry name" value="Sodium/glucose cotransporter"/>
    <property type="match status" value="1"/>
</dbReference>
<evidence type="ECO:0000256" key="14">
    <source>
        <dbReference type="RuleBase" id="RU366012"/>
    </source>
</evidence>
<dbReference type="EMBL" id="JAFITA010000004">
    <property type="protein sequence ID" value="MBN4077368.1"/>
    <property type="molecule type" value="Genomic_DNA"/>
</dbReference>
<dbReference type="InterPro" id="IPR011851">
    <property type="entry name" value="Na/Pro_symporter"/>
</dbReference>
<accession>A0ABS3AYM2</accession>
<dbReference type="InterPro" id="IPR038377">
    <property type="entry name" value="Na/Glc_symporter_sf"/>
</dbReference>
<comment type="caution">
    <text evidence="15">The sequence shown here is derived from an EMBL/GenBank/DDBJ whole genome shotgun (WGS) entry which is preliminary data.</text>
</comment>
<evidence type="ECO:0000256" key="10">
    <source>
        <dbReference type="ARBA" id="ARBA00023136"/>
    </source>
</evidence>
<keyword evidence="6 14" id="KW-0769">Symport</keyword>
<comment type="subcellular location">
    <subcellularLocation>
        <location evidence="1 14">Cell membrane</location>
        <topology evidence="1 14">Multi-pass membrane protein</topology>
    </subcellularLocation>
</comment>
<comment type="similarity">
    <text evidence="2 13">Belongs to the sodium:solute symporter (SSF) (TC 2.A.21) family.</text>
</comment>
<protein>
    <recommendedName>
        <fullName evidence="14">Sodium/proline symporter</fullName>
    </recommendedName>
    <alternativeName>
        <fullName evidence="14">Proline permease</fullName>
    </alternativeName>
</protein>
<feature type="transmembrane region" description="Helical" evidence="14">
    <location>
        <begin position="263"/>
        <end position="287"/>
    </location>
</feature>
<evidence type="ECO:0000256" key="3">
    <source>
        <dbReference type="ARBA" id="ARBA00022448"/>
    </source>
</evidence>
<evidence type="ECO:0000256" key="4">
    <source>
        <dbReference type="ARBA" id="ARBA00022475"/>
    </source>
</evidence>
<feature type="transmembrane region" description="Helical" evidence="14">
    <location>
        <begin position="413"/>
        <end position="431"/>
    </location>
</feature>
<evidence type="ECO:0000256" key="13">
    <source>
        <dbReference type="RuleBase" id="RU362091"/>
    </source>
</evidence>
<dbReference type="Pfam" id="PF00474">
    <property type="entry name" value="SSF"/>
    <property type="match status" value="1"/>
</dbReference>
<evidence type="ECO:0000256" key="1">
    <source>
        <dbReference type="ARBA" id="ARBA00004651"/>
    </source>
</evidence>
<feature type="transmembrane region" description="Helical" evidence="14">
    <location>
        <begin position="437"/>
        <end position="457"/>
    </location>
</feature>
<comment type="function">
    <text evidence="14">Catalyzes the sodium-dependent uptake of extracellular L-proline.</text>
</comment>
<dbReference type="PROSITE" id="PS50283">
    <property type="entry name" value="NA_SOLUT_SYMP_3"/>
    <property type="match status" value="1"/>
</dbReference>
<keyword evidence="3 14" id="KW-0813">Transport</keyword>
<dbReference type="PANTHER" id="PTHR48086">
    <property type="entry name" value="SODIUM/PROLINE SYMPORTER-RELATED"/>
    <property type="match status" value="1"/>
</dbReference>
<sequence>MNFTLFLPFIIYFFVLLSIGLIASKKQKTASDYILGGRSLNYWVAALSANASDMSTWLFLGLPALVFAKGSIGFFIGLGLIVGMFCNWHFIAPKLRAQTEKYGALTLFSYFEKRLNDRSGHLRLTSAIICLVFLTTYIAAGLIGIGVLFEAQFGINFYIGCLLGILAIIFYTLIGGFKAIAFTDFFQGIFLLVVVMLVPALAFVDTKISFSEISSQIFSLKDASLIGTLSIALGWGISYIGQPHILNKFMAIKNVNEIHKSKYLSMCWQILALFSSALVGFFALYYFEQGSVSQEQIFIKMAQLLFNPFFVGLILCGILAATLSTMDSQIIVLASVLAEDIYKKSFRKKATSNEVMWASRFFVVVICIVALIIAAFRPTTIFALVEYCFIGLGCSFGPVVVMCLYSKKINAKAALIGMITGGLIGALWQTFNADISAFIPGFFGGLLTIFVFSRSFPPLLKGRTSKKGGGLSAG</sequence>
<keyword evidence="4 14" id="KW-1003">Cell membrane</keyword>
<keyword evidence="10 14" id="KW-0472">Membrane</keyword>